<gene>
    <name evidence="1" type="ORF">S01H4_14012</name>
</gene>
<comment type="caution">
    <text evidence="1">The sequence shown here is derived from an EMBL/GenBank/DDBJ whole genome shotgun (WGS) entry which is preliminary data.</text>
</comment>
<accession>X0YQT9</accession>
<sequence length="117" mass="13549">MHSIEYRPFIETFERLVQGESMDLYSVGFSQALEDVATRLFAGVRPYNWYDGVSGLRTRKRKNLQIEITGDMWVGDVGNSKQWLEPLRARVTDRSVSNEGVWVQMTIGEHSTESRYD</sequence>
<dbReference type="EMBL" id="BART01006155">
    <property type="protein sequence ID" value="GAG58654.1"/>
    <property type="molecule type" value="Genomic_DNA"/>
</dbReference>
<proteinExistence type="predicted"/>
<protein>
    <submittedName>
        <fullName evidence="1">Uncharacterized protein</fullName>
    </submittedName>
</protein>
<evidence type="ECO:0000313" key="1">
    <source>
        <dbReference type="EMBL" id="GAG58654.1"/>
    </source>
</evidence>
<name>X0YQT9_9ZZZZ</name>
<dbReference type="AlphaFoldDB" id="X0YQT9"/>
<organism evidence="1">
    <name type="scientific">marine sediment metagenome</name>
    <dbReference type="NCBI Taxonomy" id="412755"/>
    <lineage>
        <taxon>unclassified sequences</taxon>
        <taxon>metagenomes</taxon>
        <taxon>ecological metagenomes</taxon>
    </lineage>
</organism>
<reference evidence="1" key="1">
    <citation type="journal article" date="2014" name="Front. Microbiol.">
        <title>High frequency of phylogenetically diverse reductive dehalogenase-homologous genes in deep subseafloor sedimentary metagenomes.</title>
        <authorList>
            <person name="Kawai M."/>
            <person name="Futagami T."/>
            <person name="Toyoda A."/>
            <person name="Takaki Y."/>
            <person name="Nishi S."/>
            <person name="Hori S."/>
            <person name="Arai W."/>
            <person name="Tsubouchi T."/>
            <person name="Morono Y."/>
            <person name="Uchiyama I."/>
            <person name="Ito T."/>
            <person name="Fujiyama A."/>
            <person name="Inagaki F."/>
            <person name="Takami H."/>
        </authorList>
    </citation>
    <scope>NUCLEOTIDE SEQUENCE</scope>
    <source>
        <strain evidence="1">Expedition CK06-06</strain>
    </source>
</reference>